<dbReference type="Pfam" id="PF10604">
    <property type="entry name" value="Polyketide_cyc2"/>
    <property type="match status" value="1"/>
</dbReference>
<dbReference type="Gene3D" id="3.30.530.20">
    <property type="match status" value="1"/>
</dbReference>
<protein>
    <submittedName>
        <fullName evidence="1">Polyketide cyclase / dehydrase and lipid transport</fullName>
    </submittedName>
</protein>
<dbReference type="RefSeq" id="WP_073573089.1">
    <property type="nucleotide sequence ID" value="NZ_FRXN01000005.1"/>
</dbReference>
<dbReference type="Proteomes" id="UP000184609">
    <property type="component" value="Unassembled WGS sequence"/>
</dbReference>
<dbReference type="EMBL" id="FRXN01000005">
    <property type="protein sequence ID" value="SHO64500.1"/>
    <property type="molecule type" value="Genomic_DNA"/>
</dbReference>
<keyword evidence="2" id="KW-1185">Reference proteome</keyword>
<sequence length="179" mass="20520">MKLLKTLGLLLLVIIAVPLIIGFFLPNEYEVNEEIVIDLPIDEVYDYAKLLENQKEYSKWQLTDPSMEHYFEGEDGTVGFISGWKSDNPDVGSGEQEIVGITPMKRIDYELRFLEPFESTSNAFMSFQRMGDNQTQVNWGFEGEMGYPMNLMIPLMGMEKMISDDLQTGLQNLKSLLEK</sequence>
<dbReference type="STRING" id="1073327.SAMN04488108_3492"/>
<evidence type="ECO:0000313" key="1">
    <source>
        <dbReference type="EMBL" id="SHO64500.1"/>
    </source>
</evidence>
<reference evidence="2" key="1">
    <citation type="submission" date="2016-12" db="EMBL/GenBank/DDBJ databases">
        <authorList>
            <person name="Varghese N."/>
            <person name="Submissions S."/>
        </authorList>
    </citation>
    <scope>NUCLEOTIDE SEQUENCE [LARGE SCALE GENOMIC DNA]</scope>
    <source>
        <strain evidence="2">DSM 25035</strain>
    </source>
</reference>
<proteinExistence type="predicted"/>
<dbReference type="SUPFAM" id="SSF55961">
    <property type="entry name" value="Bet v1-like"/>
    <property type="match status" value="1"/>
</dbReference>
<organism evidence="1 2">
    <name type="scientific">Algoriphagus zhangzhouensis</name>
    <dbReference type="NCBI Taxonomy" id="1073327"/>
    <lineage>
        <taxon>Bacteria</taxon>
        <taxon>Pseudomonadati</taxon>
        <taxon>Bacteroidota</taxon>
        <taxon>Cytophagia</taxon>
        <taxon>Cytophagales</taxon>
        <taxon>Cyclobacteriaceae</taxon>
        <taxon>Algoriphagus</taxon>
    </lineage>
</organism>
<dbReference type="CDD" id="cd07818">
    <property type="entry name" value="SRPBCC_1"/>
    <property type="match status" value="1"/>
</dbReference>
<name>A0A1M7ZHW6_9BACT</name>
<dbReference type="AlphaFoldDB" id="A0A1M7ZHW6"/>
<evidence type="ECO:0000313" key="2">
    <source>
        <dbReference type="Proteomes" id="UP000184609"/>
    </source>
</evidence>
<accession>A0A1M7ZHW6</accession>
<dbReference type="OrthoDB" id="9807923at2"/>
<dbReference type="InterPro" id="IPR023393">
    <property type="entry name" value="START-like_dom_sf"/>
</dbReference>
<gene>
    <name evidence="1" type="ORF">SAMN04488108_3492</name>
</gene>
<dbReference type="InterPro" id="IPR019587">
    <property type="entry name" value="Polyketide_cyclase/dehydratase"/>
</dbReference>